<feature type="domain" description="Methyltransferase small" evidence="5">
    <location>
        <begin position="134"/>
        <end position="218"/>
    </location>
</feature>
<comment type="function">
    <text evidence="4">Methylates ribosomal protein uL3 on a specific glutamine residue.</text>
</comment>
<comment type="catalytic activity">
    <reaction evidence="4">
        <text>L-glutaminyl-[ribosomal protein uL3] + S-adenosyl-L-methionine = N(5)-methyl-L-glutaminyl-[ribosomal protein uL3] + S-adenosyl-L-homocysteine + H(+)</text>
        <dbReference type="Rhea" id="RHEA:45020"/>
        <dbReference type="Rhea" id="RHEA-COMP:11063"/>
        <dbReference type="Rhea" id="RHEA-COMP:11064"/>
        <dbReference type="ChEBI" id="CHEBI:15378"/>
        <dbReference type="ChEBI" id="CHEBI:30011"/>
        <dbReference type="ChEBI" id="CHEBI:57856"/>
        <dbReference type="ChEBI" id="CHEBI:59789"/>
        <dbReference type="ChEBI" id="CHEBI:61891"/>
        <dbReference type="EC" id="2.1.1.298"/>
    </reaction>
</comment>
<dbReference type="Proteomes" id="UP001465153">
    <property type="component" value="Unassembled WGS sequence"/>
</dbReference>
<keyword evidence="6" id="KW-0689">Ribosomal protein</keyword>
<accession>A0ABQ0A476</accession>
<dbReference type="NCBIfam" id="TIGR03533">
    <property type="entry name" value="L3_gln_methyl"/>
    <property type="match status" value="1"/>
</dbReference>
<evidence type="ECO:0000259" key="5">
    <source>
        <dbReference type="Pfam" id="PF05175"/>
    </source>
</evidence>
<evidence type="ECO:0000313" key="6">
    <source>
        <dbReference type="EMBL" id="GAA6166450.1"/>
    </source>
</evidence>
<dbReference type="PIRSF" id="PIRSF037167">
    <property type="entry name" value="Mtase_YfcB_prd"/>
    <property type="match status" value="1"/>
</dbReference>
<dbReference type="Gene3D" id="3.40.50.150">
    <property type="entry name" value="Vaccinia Virus protein VP39"/>
    <property type="match status" value="1"/>
</dbReference>
<name>A0ABQ0A476_9GAMM</name>
<dbReference type="RefSeq" id="WP_353301386.1">
    <property type="nucleotide sequence ID" value="NZ_BAABWN010000001.1"/>
</dbReference>
<dbReference type="EC" id="2.1.1.298" evidence="4"/>
<dbReference type="PANTHER" id="PTHR47806:SF1">
    <property type="entry name" value="RIBOSOMAL PROTEIN UL3 GLUTAMINE METHYLTRANSFERASE"/>
    <property type="match status" value="1"/>
</dbReference>
<dbReference type="EMBL" id="BAABWN010000001">
    <property type="protein sequence ID" value="GAA6166450.1"/>
    <property type="molecule type" value="Genomic_DNA"/>
</dbReference>
<proteinExistence type="inferred from homology"/>
<dbReference type="Pfam" id="PF05175">
    <property type="entry name" value="MTS"/>
    <property type="match status" value="1"/>
</dbReference>
<evidence type="ECO:0000256" key="4">
    <source>
        <dbReference type="HAMAP-Rule" id="MF_02125"/>
    </source>
</evidence>
<sequence>MTAKSEDVWQEASEQLISARDVIRFGATQMAQSDIYFGHGTDNAWDEAIFLLLEVLQLPWSLLDSIIDARLTQSERDQVLNLYLRRIHERKPAPYLVGRAWFAELPFLVNEHVLVPRSPFAELIEKQFSPWLTKNPGRILDLCTGSGCIGIATALAFPESTVDLSDISAHAVDTAWQNIDYHQVDDRVRAVESDLFSALDDQRYDLIITNPPYVDKEDLDSMPKEYHHEPEIALASGEDGLNFTRRLLTEAKKHLAEDGLLFCEVGNSWWALDEAFPDLNLTWIEFENGGHGVFVIDAKTLAQHF</sequence>
<dbReference type="InterPro" id="IPR007848">
    <property type="entry name" value="Small_mtfrase_dom"/>
</dbReference>
<dbReference type="GO" id="GO:0032259">
    <property type="term" value="P:methylation"/>
    <property type="evidence" value="ECO:0007669"/>
    <property type="project" value="UniProtKB-KW"/>
</dbReference>
<keyword evidence="6" id="KW-0687">Ribonucleoprotein</keyword>
<keyword evidence="7" id="KW-1185">Reference proteome</keyword>
<dbReference type="CDD" id="cd02440">
    <property type="entry name" value="AdoMet_MTases"/>
    <property type="match status" value="1"/>
</dbReference>
<reference evidence="6 7" key="1">
    <citation type="submission" date="2024-04" db="EMBL/GenBank/DDBJ databases">
        <title>Draft genome sequence of Sessilibacter corallicola NBRC 116591.</title>
        <authorList>
            <person name="Miyakawa T."/>
            <person name="Kusuya Y."/>
            <person name="Miura T."/>
        </authorList>
    </citation>
    <scope>NUCLEOTIDE SEQUENCE [LARGE SCALE GENOMIC DNA]</scope>
    <source>
        <strain evidence="6 7">KU-00831-HH</strain>
    </source>
</reference>
<dbReference type="Gene3D" id="1.10.8.10">
    <property type="entry name" value="DNA helicase RuvA subunit, C-terminal domain"/>
    <property type="match status" value="1"/>
</dbReference>
<dbReference type="InterPro" id="IPR002052">
    <property type="entry name" value="DNA_methylase_N6_adenine_CS"/>
</dbReference>
<keyword evidence="2 4" id="KW-0808">Transferase</keyword>
<dbReference type="GO" id="GO:0005840">
    <property type="term" value="C:ribosome"/>
    <property type="evidence" value="ECO:0007669"/>
    <property type="project" value="UniProtKB-KW"/>
</dbReference>
<dbReference type="InterPro" id="IPR029063">
    <property type="entry name" value="SAM-dependent_MTases_sf"/>
</dbReference>
<dbReference type="GO" id="GO:0008168">
    <property type="term" value="F:methyltransferase activity"/>
    <property type="evidence" value="ECO:0007669"/>
    <property type="project" value="UniProtKB-KW"/>
</dbReference>
<keyword evidence="1 4" id="KW-0489">Methyltransferase</keyword>
<dbReference type="PANTHER" id="PTHR47806">
    <property type="entry name" value="50S RIBOSOMAL PROTEIN L3 GLUTAMINE METHYLTRANSFERASE"/>
    <property type="match status" value="1"/>
</dbReference>
<evidence type="ECO:0000313" key="7">
    <source>
        <dbReference type="Proteomes" id="UP001465153"/>
    </source>
</evidence>
<protein>
    <recommendedName>
        <fullName evidence="4">Ribosomal protein uL3 glutamine methyltransferase</fullName>
        <shortName evidence="4">uL3 MTase</shortName>
        <ecNumber evidence="4">2.1.1.298</ecNumber>
    </recommendedName>
    <alternativeName>
        <fullName evidence="4">N5-glutamine methyltransferase PrmB</fullName>
    </alternativeName>
</protein>
<comment type="similarity">
    <text evidence="4">Belongs to the protein N5-glutamine methyltransferase family. PrmB subfamily.</text>
</comment>
<comment type="caution">
    <text evidence="6">The sequence shown here is derived from an EMBL/GenBank/DDBJ whole genome shotgun (WGS) entry which is preliminary data.</text>
</comment>
<gene>
    <name evidence="4 6" type="primary">prmB</name>
    <name evidence="6" type="ORF">NBRC116591_02600</name>
</gene>
<dbReference type="InterPro" id="IPR017127">
    <property type="entry name" value="Ribosome_uL3_MTase"/>
</dbReference>
<evidence type="ECO:0000256" key="1">
    <source>
        <dbReference type="ARBA" id="ARBA00022603"/>
    </source>
</evidence>
<keyword evidence="3 4" id="KW-0949">S-adenosyl-L-methionine</keyword>
<dbReference type="PROSITE" id="PS00092">
    <property type="entry name" value="N6_MTASE"/>
    <property type="match status" value="1"/>
</dbReference>
<dbReference type="NCBIfam" id="TIGR00536">
    <property type="entry name" value="hemK_fam"/>
    <property type="match status" value="1"/>
</dbReference>
<organism evidence="6 7">
    <name type="scientific">Sessilibacter corallicola</name>
    <dbReference type="NCBI Taxonomy" id="2904075"/>
    <lineage>
        <taxon>Bacteria</taxon>
        <taxon>Pseudomonadati</taxon>
        <taxon>Pseudomonadota</taxon>
        <taxon>Gammaproteobacteria</taxon>
        <taxon>Cellvibrionales</taxon>
        <taxon>Cellvibrionaceae</taxon>
        <taxon>Sessilibacter</taxon>
    </lineage>
</organism>
<dbReference type="SUPFAM" id="SSF53335">
    <property type="entry name" value="S-adenosyl-L-methionine-dependent methyltransferases"/>
    <property type="match status" value="1"/>
</dbReference>
<evidence type="ECO:0000256" key="3">
    <source>
        <dbReference type="ARBA" id="ARBA00022691"/>
    </source>
</evidence>
<evidence type="ECO:0000256" key="2">
    <source>
        <dbReference type="ARBA" id="ARBA00022679"/>
    </source>
</evidence>
<dbReference type="HAMAP" id="MF_02125">
    <property type="entry name" value="L3_methyltr_PrmB"/>
    <property type="match status" value="1"/>
</dbReference>
<dbReference type="InterPro" id="IPR004556">
    <property type="entry name" value="HemK-like"/>
</dbReference>